<comment type="similarity">
    <text evidence="7">Belongs to the binding-protein-dependent transport system permease family.</text>
</comment>
<protein>
    <recommendedName>
        <fullName evidence="8">ABC transmembrane type-1 domain-containing protein</fullName>
    </recommendedName>
</protein>
<dbReference type="GO" id="GO:0043190">
    <property type="term" value="C:ATP-binding cassette (ABC) transporter complex"/>
    <property type="evidence" value="ECO:0007669"/>
    <property type="project" value="InterPro"/>
</dbReference>
<comment type="caution">
    <text evidence="9">The sequence shown here is derived from an EMBL/GenBank/DDBJ whole genome shotgun (WGS) entry which is preliminary data.</text>
</comment>
<feature type="domain" description="ABC transmembrane type-1" evidence="8">
    <location>
        <begin position="66"/>
        <end position="256"/>
    </location>
</feature>
<feature type="transmembrane region" description="Helical" evidence="7">
    <location>
        <begin position="60"/>
        <end position="89"/>
    </location>
</feature>
<accession>A0A255EIA1</accession>
<evidence type="ECO:0000256" key="5">
    <source>
        <dbReference type="ARBA" id="ARBA00022989"/>
    </source>
</evidence>
<dbReference type="InterPro" id="IPR000515">
    <property type="entry name" value="MetI-like"/>
</dbReference>
<dbReference type="SUPFAM" id="SSF161098">
    <property type="entry name" value="MetI-like"/>
    <property type="match status" value="1"/>
</dbReference>
<dbReference type="InterPro" id="IPR035906">
    <property type="entry name" value="MetI-like_sf"/>
</dbReference>
<dbReference type="Gene3D" id="1.10.3720.10">
    <property type="entry name" value="MetI-like"/>
    <property type="match status" value="1"/>
</dbReference>
<feature type="transmembrane region" description="Helical" evidence="7">
    <location>
        <begin position="131"/>
        <end position="148"/>
    </location>
</feature>
<dbReference type="Proteomes" id="UP000216300">
    <property type="component" value="Unassembled WGS sequence"/>
</dbReference>
<dbReference type="InterPro" id="IPR010065">
    <property type="entry name" value="AA_ABC_transptr_permease_3TM"/>
</dbReference>
<evidence type="ECO:0000313" key="9">
    <source>
        <dbReference type="EMBL" id="OYN91258.1"/>
    </source>
</evidence>
<keyword evidence="2 7" id="KW-0813">Transport</keyword>
<keyword evidence="4 7" id="KW-0812">Transmembrane</keyword>
<dbReference type="PROSITE" id="PS50928">
    <property type="entry name" value="ABC_TM1"/>
    <property type="match status" value="1"/>
</dbReference>
<gene>
    <name evidence="9" type="ORF">CGZ91_07350</name>
</gene>
<keyword evidence="10" id="KW-1185">Reference proteome</keyword>
<feature type="transmembrane region" description="Helical" evidence="7">
    <location>
        <begin position="101"/>
        <end position="125"/>
    </location>
</feature>
<feature type="transmembrane region" description="Helical" evidence="7">
    <location>
        <begin position="185"/>
        <end position="205"/>
    </location>
</feature>
<evidence type="ECO:0000256" key="1">
    <source>
        <dbReference type="ARBA" id="ARBA00004651"/>
    </source>
</evidence>
<evidence type="ECO:0000256" key="4">
    <source>
        <dbReference type="ARBA" id="ARBA00022692"/>
    </source>
</evidence>
<evidence type="ECO:0000259" key="8">
    <source>
        <dbReference type="PROSITE" id="PS50928"/>
    </source>
</evidence>
<dbReference type="OrthoDB" id="4543034at2"/>
<evidence type="ECO:0000256" key="3">
    <source>
        <dbReference type="ARBA" id="ARBA00022475"/>
    </source>
</evidence>
<evidence type="ECO:0000256" key="7">
    <source>
        <dbReference type="RuleBase" id="RU363032"/>
    </source>
</evidence>
<dbReference type="GO" id="GO:0022857">
    <property type="term" value="F:transmembrane transporter activity"/>
    <property type="evidence" value="ECO:0007669"/>
    <property type="project" value="InterPro"/>
</dbReference>
<dbReference type="Pfam" id="PF00528">
    <property type="entry name" value="BPD_transp_1"/>
    <property type="match status" value="1"/>
</dbReference>
<dbReference type="RefSeq" id="WP_094453822.1">
    <property type="nucleotide sequence ID" value="NZ_NMVJ01000006.1"/>
</dbReference>
<comment type="subcellular location">
    <subcellularLocation>
        <location evidence="1 7">Cell membrane</location>
        <topology evidence="1 7">Multi-pass membrane protein</topology>
    </subcellularLocation>
</comment>
<proteinExistence type="inferred from homology"/>
<evidence type="ECO:0000313" key="10">
    <source>
        <dbReference type="Proteomes" id="UP000216300"/>
    </source>
</evidence>
<evidence type="ECO:0000256" key="2">
    <source>
        <dbReference type="ARBA" id="ARBA00022448"/>
    </source>
</evidence>
<dbReference type="PANTHER" id="PTHR30614">
    <property type="entry name" value="MEMBRANE COMPONENT OF AMINO ACID ABC TRANSPORTER"/>
    <property type="match status" value="1"/>
</dbReference>
<keyword evidence="6 7" id="KW-0472">Membrane</keyword>
<dbReference type="EMBL" id="NMVJ01000006">
    <property type="protein sequence ID" value="OYN91258.1"/>
    <property type="molecule type" value="Genomic_DNA"/>
</dbReference>
<keyword evidence="3" id="KW-1003">Cell membrane</keyword>
<evidence type="ECO:0000256" key="6">
    <source>
        <dbReference type="ARBA" id="ARBA00023136"/>
    </source>
</evidence>
<dbReference type="PANTHER" id="PTHR30614:SF21">
    <property type="entry name" value="AMINO ACID ABC TRANSPORTER PERMEASE"/>
    <property type="match status" value="1"/>
</dbReference>
<sequence length="279" mass="29678">MSASVLFDAPGPKGRRNNTIYSVVAVVVLLGLAALLVWKLEDQFTPEKWTFLLDPMSWEFYFLPGIIGTLQAAGIAVICAGVLGIVLGLGRLADNVVLRKVSGVVVEFFRAVPVLVMMFFAYAVLARFSPLSGTALTLTAVVVGLTLYNSAVIAELIRSGVGSLPKGQHEAGLAIGLTPSQTRNIVLVPQAITAMLPSLVAQLVVVLKDTALGQWIAYPELLRAANQLGSGGNSIPVLFVAAVLFIVINVAISALARKLEQRMRRQMNVKAVETADVEA</sequence>
<dbReference type="NCBIfam" id="TIGR01726">
    <property type="entry name" value="HEQRo_perm_3TM"/>
    <property type="match status" value="1"/>
</dbReference>
<name>A0A255EIA1_9ACTN</name>
<dbReference type="GO" id="GO:0006865">
    <property type="term" value="P:amino acid transport"/>
    <property type="evidence" value="ECO:0007669"/>
    <property type="project" value="TreeGrafter"/>
</dbReference>
<feature type="transmembrane region" description="Helical" evidence="7">
    <location>
        <begin position="235"/>
        <end position="256"/>
    </location>
</feature>
<organism evidence="9 10">
    <name type="scientific">Parenemella sanctibonifatiensis</name>
    <dbReference type="NCBI Taxonomy" id="2016505"/>
    <lineage>
        <taxon>Bacteria</taxon>
        <taxon>Bacillati</taxon>
        <taxon>Actinomycetota</taxon>
        <taxon>Actinomycetes</taxon>
        <taxon>Propionibacteriales</taxon>
        <taxon>Propionibacteriaceae</taxon>
        <taxon>Parenemella</taxon>
    </lineage>
</organism>
<dbReference type="CDD" id="cd06261">
    <property type="entry name" value="TM_PBP2"/>
    <property type="match status" value="1"/>
</dbReference>
<dbReference type="AlphaFoldDB" id="A0A255EIA1"/>
<feature type="transmembrane region" description="Helical" evidence="7">
    <location>
        <begin position="20"/>
        <end position="40"/>
    </location>
</feature>
<keyword evidence="5 7" id="KW-1133">Transmembrane helix</keyword>
<dbReference type="InterPro" id="IPR043429">
    <property type="entry name" value="ArtM/GltK/GlnP/TcyL/YhdX-like"/>
</dbReference>
<reference evidence="9 10" key="1">
    <citation type="submission" date="2017-07" db="EMBL/GenBank/DDBJ databases">
        <title>Draft whole genome sequences of clinical Proprionibacteriaceae strains.</title>
        <authorList>
            <person name="Bernier A.-M."/>
            <person name="Bernard K."/>
            <person name="Domingo M.-C."/>
        </authorList>
    </citation>
    <scope>NUCLEOTIDE SEQUENCE [LARGE SCALE GENOMIC DNA]</scope>
    <source>
        <strain evidence="9 10">NML 150081</strain>
    </source>
</reference>